<evidence type="ECO:0000313" key="2">
    <source>
        <dbReference type="Proteomes" id="UP000724584"/>
    </source>
</evidence>
<name>A0ACB7NVP4_9PEZI</name>
<evidence type="ECO:0000313" key="1">
    <source>
        <dbReference type="EMBL" id="KAH6617624.1"/>
    </source>
</evidence>
<sequence>MPVELWLMVAAHLDLSSLSAFSSTSRGFHHLFASALLPRHVEEARREQDRVDRIGELFVHAARTDSTRILDQLTTKYRSVVDFVGLIPCHRLGLQHATFLDFALAADAPQVVRHLVKVGCNDLAVLRSHTGLKPLALALAGCYGASPSLTTAASALQTAVDFALPRTARFLLTRGADVNAKAGGVREPLLHAVVRGGWGKWHKRRFRVRIEVPTASHTRDPFWQHNVAQTTPLHLAAAADYDPAIPLLLARDPAAFHAPDDGGYTALYTALVRSNLDAVLALLDDPCAPGPNPPIAANASNPSRDTPSNSTTALHVAARFAFSRAVCALLERYVSDTGVFEGGGR</sequence>
<accession>A0ACB7NVP4</accession>
<protein>
    <submittedName>
        <fullName evidence="1">Uncharacterized protein</fullName>
    </submittedName>
</protein>
<reference evidence="1 2" key="1">
    <citation type="journal article" date="2021" name="Nat. Commun.">
        <title>Genetic determinants of endophytism in the Arabidopsis root mycobiome.</title>
        <authorList>
            <person name="Mesny F."/>
            <person name="Miyauchi S."/>
            <person name="Thiergart T."/>
            <person name="Pickel B."/>
            <person name="Atanasova L."/>
            <person name="Karlsson M."/>
            <person name="Huettel B."/>
            <person name="Barry K.W."/>
            <person name="Haridas S."/>
            <person name="Chen C."/>
            <person name="Bauer D."/>
            <person name="Andreopoulos W."/>
            <person name="Pangilinan J."/>
            <person name="LaButti K."/>
            <person name="Riley R."/>
            <person name="Lipzen A."/>
            <person name="Clum A."/>
            <person name="Drula E."/>
            <person name="Henrissat B."/>
            <person name="Kohler A."/>
            <person name="Grigoriev I.V."/>
            <person name="Martin F.M."/>
            <person name="Hacquard S."/>
        </authorList>
    </citation>
    <scope>NUCLEOTIDE SEQUENCE [LARGE SCALE GENOMIC DNA]</scope>
    <source>
        <strain evidence="1 2">MPI-SDFR-AT-0079</strain>
    </source>
</reference>
<dbReference type="EMBL" id="JAGIZQ010000007">
    <property type="protein sequence ID" value="KAH6617624.1"/>
    <property type="molecule type" value="Genomic_DNA"/>
</dbReference>
<organism evidence="1 2">
    <name type="scientific">Chaetomium tenue</name>
    <dbReference type="NCBI Taxonomy" id="1854479"/>
    <lineage>
        <taxon>Eukaryota</taxon>
        <taxon>Fungi</taxon>
        <taxon>Dikarya</taxon>
        <taxon>Ascomycota</taxon>
        <taxon>Pezizomycotina</taxon>
        <taxon>Sordariomycetes</taxon>
        <taxon>Sordariomycetidae</taxon>
        <taxon>Sordariales</taxon>
        <taxon>Chaetomiaceae</taxon>
        <taxon>Chaetomium</taxon>
    </lineage>
</organism>
<dbReference type="Proteomes" id="UP000724584">
    <property type="component" value="Unassembled WGS sequence"/>
</dbReference>
<keyword evidence="2" id="KW-1185">Reference proteome</keyword>
<proteinExistence type="predicted"/>
<gene>
    <name evidence="1" type="ORF">F5144DRAFT_596586</name>
</gene>
<comment type="caution">
    <text evidence="1">The sequence shown here is derived from an EMBL/GenBank/DDBJ whole genome shotgun (WGS) entry which is preliminary data.</text>
</comment>